<keyword evidence="9 14" id="KW-0472">Membrane</keyword>
<evidence type="ECO:0000256" key="11">
    <source>
        <dbReference type="ARBA" id="ARBA00031401"/>
    </source>
</evidence>
<proteinExistence type="inferred from homology"/>
<dbReference type="OrthoDB" id="5244617at2"/>
<protein>
    <recommendedName>
        <fullName evidence="4">cytochrome-c oxidase</fullName>
        <ecNumber evidence="4">7.1.1.9</ecNumber>
    </recommendedName>
    <alternativeName>
        <fullName evidence="11">Cytochrome aa3 subunit 4</fullName>
    </alternativeName>
    <alternativeName>
        <fullName evidence="10">Cytochrome c oxidase polypeptide IV</fullName>
    </alternativeName>
</protein>
<dbReference type="Proteomes" id="UP000517694">
    <property type="component" value="Unassembled WGS sequence"/>
</dbReference>
<keyword evidence="5" id="KW-1003">Cell membrane</keyword>
<feature type="region of interest" description="Disordered" evidence="13">
    <location>
        <begin position="129"/>
        <end position="153"/>
    </location>
</feature>
<evidence type="ECO:0000256" key="14">
    <source>
        <dbReference type="SAM" id="Phobius"/>
    </source>
</evidence>
<evidence type="ECO:0000256" key="6">
    <source>
        <dbReference type="ARBA" id="ARBA00022692"/>
    </source>
</evidence>
<evidence type="ECO:0000256" key="9">
    <source>
        <dbReference type="ARBA" id="ARBA00023136"/>
    </source>
</evidence>
<dbReference type="PIRSF" id="PIRSF017385">
    <property type="entry name" value="CtaF"/>
    <property type="match status" value="1"/>
</dbReference>
<comment type="function">
    <text evidence="1">Part of cytochrome c oxidase, its function is unknown.</text>
</comment>
<feature type="transmembrane region" description="Helical" evidence="14">
    <location>
        <begin position="7"/>
        <end position="25"/>
    </location>
</feature>
<comment type="subcellular location">
    <subcellularLocation>
        <location evidence="2">Cell membrane</location>
        <topology evidence="2">Multi-pass membrane protein</topology>
    </subcellularLocation>
</comment>
<evidence type="ECO:0000256" key="7">
    <source>
        <dbReference type="ARBA" id="ARBA00022967"/>
    </source>
</evidence>
<keyword evidence="7" id="KW-1278">Translocase</keyword>
<dbReference type="RefSeq" id="WP_159672567.1">
    <property type="nucleotide sequence ID" value="NZ_JACMHY010000002.1"/>
</dbReference>
<evidence type="ECO:0000256" key="3">
    <source>
        <dbReference type="ARBA" id="ARBA00006870"/>
    </source>
</evidence>
<feature type="transmembrane region" description="Helical" evidence="14">
    <location>
        <begin position="31"/>
        <end position="49"/>
    </location>
</feature>
<dbReference type="PROSITE" id="PS51257">
    <property type="entry name" value="PROKAR_LIPOPROTEIN"/>
    <property type="match status" value="1"/>
</dbReference>
<dbReference type="InterPro" id="IPR021050">
    <property type="entry name" value="Cyt_c_oxidase_su4_actinobac"/>
</dbReference>
<dbReference type="EC" id="7.1.1.9" evidence="4"/>
<dbReference type="GO" id="GO:0022900">
    <property type="term" value="P:electron transport chain"/>
    <property type="evidence" value="ECO:0007669"/>
    <property type="project" value="InterPro"/>
</dbReference>
<feature type="transmembrane region" description="Helical" evidence="14">
    <location>
        <begin position="86"/>
        <end position="113"/>
    </location>
</feature>
<dbReference type="GO" id="GO:0005886">
    <property type="term" value="C:plasma membrane"/>
    <property type="evidence" value="ECO:0007669"/>
    <property type="project" value="UniProtKB-SubCell"/>
</dbReference>
<keyword evidence="6 14" id="KW-0812">Transmembrane</keyword>
<keyword evidence="16" id="KW-1185">Reference proteome</keyword>
<dbReference type="EMBL" id="JACMHY010000002">
    <property type="protein sequence ID" value="MBC2864683.1"/>
    <property type="molecule type" value="Genomic_DNA"/>
</dbReference>
<dbReference type="GO" id="GO:0004129">
    <property type="term" value="F:cytochrome-c oxidase activity"/>
    <property type="evidence" value="ECO:0007669"/>
    <property type="project" value="UniProtKB-EC"/>
</dbReference>
<evidence type="ECO:0000256" key="1">
    <source>
        <dbReference type="ARBA" id="ARBA00002536"/>
    </source>
</evidence>
<name>A0A7X1LPB6_9ACTN</name>
<evidence type="ECO:0000256" key="12">
    <source>
        <dbReference type="ARBA" id="ARBA00047816"/>
    </source>
</evidence>
<keyword evidence="8 14" id="KW-1133">Transmembrane helix</keyword>
<dbReference type="AlphaFoldDB" id="A0A7X1LPB6"/>
<organism evidence="15 16">
    <name type="scientific">Streptomyces mexicanus</name>
    <dbReference type="NCBI Taxonomy" id="178566"/>
    <lineage>
        <taxon>Bacteria</taxon>
        <taxon>Bacillati</taxon>
        <taxon>Actinomycetota</taxon>
        <taxon>Actinomycetes</taxon>
        <taxon>Kitasatosporales</taxon>
        <taxon>Streptomycetaceae</taxon>
        <taxon>Streptomyces</taxon>
    </lineage>
</organism>
<gene>
    <name evidence="15" type="ORF">H1R13_06655</name>
</gene>
<comment type="catalytic activity">
    <reaction evidence="12">
        <text>4 Fe(II)-[cytochrome c] + O2 + 8 H(+)(in) = 4 Fe(III)-[cytochrome c] + 2 H2O + 4 H(+)(out)</text>
        <dbReference type="Rhea" id="RHEA:11436"/>
        <dbReference type="Rhea" id="RHEA-COMP:10350"/>
        <dbReference type="Rhea" id="RHEA-COMP:14399"/>
        <dbReference type="ChEBI" id="CHEBI:15377"/>
        <dbReference type="ChEBI" id="CHEBI:15378"/>
        <dbReference type="ChEBI" id="CHEBI:15379"/>
        <dbReference type="ChEBI" id="CHEBI:29033"/>
        <dbReference type="ChEBI" id="CHEBI:29034"/>
        <dbReference type="EC" id="7.1.1.9"/>
    </reaction>
</comment>
<evidence type="ECO:0000313" key="15">
    <source>
        <dbReference type="EMBL" id="MBC2864683.1"/>
    </source>
</evidence>
<dbReference type="Pfam" id="PF12270">
    <property type="entry name" value="Cyt_c_ox_IV"/>
    <property type="match status" value="1"/>
</dbReference>
<accession>A0A7X1LPB6</accession>
<evidence type="ECO:0000313" key="16">
    <source>
        <dbReference type="Proteomes" id="UP000517694"/>
    </source>
</evidence>
<evidence type="ECO:0000256" key="2">
    <source>
        <dbReference type="ARBA" id="ARBA00004651"/>
    </source>
</evidence>
<evidence type="ECO:0000256" key="10">
    <source>
        <dbReference type="ARBA" id="ARBA00031366"/>
    </source>
</evidence>
<sequence length="153" mass="15858">MKTEARLFTGVAVFFACAATGYGWWSAEPAGTAALIVTGLMAALVAFFLRVQHRRRGPRAQDRPDAEVIDTAGPLDFFSPHSPWPLVVALGAVLLALGVVYGLWLALIGLGVLGCGVCGLVFQHAGRDDPNSAPSGPDVVVGDDGQRSGPASS</sequence>
<evidence type="ECO:0000256" key="4">
    <source>
        <dbReference type="ARBA" id="ARBA00012949"/>
    </source>
</evidence>
<comment type="similarity">
    <text evidence="3">Belongs to the cytochrome c oxidase bacterial subunit CtaF family.</text>
</comment>
<evidence type="ECO:0000256" key="13">
    <source>
        <dbReference type="SAM" id="MobiDB-lite"/>
    </source>
</evidence>
<comment type="caution">
    <text evidence="15">The sequence shown here is derived from an EMBL/GenBank/DDBJ whole genome shotgun (WGS) entry which is preliminary data.</text>
</comment>
<evidence type="ECO:0000256" key="5">
    <source>
        <dbReference type="ARBA" id="ARBA00022475"/>
    </source>
</evidence>
<evidence type="ECO:0000256" key="8">
    <source>
        <dbReference type="ARBA" id="ARBA00022989"/>
    </source>
</evidence>
<reference evidence="15 16" key="1">
    <citation type="submission" date="2020-08" db="EMBL/GenBank/DDBJ databases">
        <title>Whole-Genome Sequence of French Clinical Streptomyces mexicanus Strain Q0842.</title>
        <authorList>
            <person name="Boxberger M."/>
            <person name="La Scola B."/>
        </authorList>
    </citation>
    <scope>NUCLEOTIDE SEQUENCE [LARGE SCALE GENOMIC DNA]</scope>
    <source>
        <strain evidence="15 16">Marseille-Q0842</strain>
    </source>
</reference>